<keyword evidence="1" id="KW-0732">Signal</keyword>
<evidence type="ECO:0000313" key="3">
    <source>
        <dbReference type="Proteomes" id="UP000276029"/>
    </source>
</evidence>
<protein>
    <submittedName>
        <fullName evidence="2">Uncharacterized protein</fullName>
    </submittedName>
</protein>
<reference evidence="2 3" key="1">
    <citation type="submission" date="2018-10" db="EMBL/GenBank/DDBJ databases">
        <title>Genomic Encyclopedia of Type Strains, Phase IV (KMG-IV): sequencing the most valuable type-strain genomes for metagenomic binning, comparative biology and taxonomic classification.</title>
        <authorList>
            <person name="Goeker M."/>
        </authorList>
    </citation>
    <scope>NUCLEOTIDE SEQUENCE [LARGE SCALE GENOMIC DNA]</scope>
    <source>
        <strain evidence="2 3">DSM 19791</strain>
    </source>
</reference>
<gene>
    <name evidence="2" type="ORF">DFR51_1226</name>
</gene>
<comment type="caution">
    <text evidence="2">The sequence shown here is derived from an EMBL/GenBank/DDBJ whole genome shotgun (WGS) entry which is preliminary data.</text>
</comment>
<accession>A0ABX9T2Y9</accession>
<organism evidence="2 3">
    <name type="scientific">Sphingosinicella microcystinivorans</name>
    <dbReference type="NCBI Taxonomy" id="335406"/>
    <lineage>
        <taxon>Bacteria</taxon>
        <taxon>Pseudomonadati</taxon>
        <taxon>Pseudomonadota</taxon>
        <taxon>Alphaproteobacteria</taxon>
        <taxon>Sphingomonadales</taxon>
        <taxon>Sphingosinicellaceae</taxon>
        <taxon>Sphingosinicella</taxon>
    </lineage>
</organism>
<feature type="chain" id="PRO_5047388881" evidence="1">
    <location>
        <begin position="22"/>
        <end position="305"/>
    </location>
</feature>
<feature type="signal peptide" evidence="1">
    <location>
        <begin position="1"/>
        <end position="21"/>
    </location>
</feature>
<sequence length="305" mass="31621">MNTRFAAVFLLPTVITLPATAQETQPAGVQISAQNVENTALTNDDIIKLLAAGIGEPAIIAKIKSSPSQFDLSTDHLIALSSKGVTSNILAAMLDSARGVTAAKEQELSLDSPDPSVPHYTGVYLMTDAPSVKMQRINPTASNQAKTGGILGYALTMGIASMSVKAAIPNDAARITTKSAKPVFYFYFDESVPKGAGNGSSTWVNGVGTVVSSPAELTLTQFVVKKGRREARVGSVNIAGAKSGVMDKDQIAFEAELLRPGVFKVVPADNLAAGQYGFIHAMSGGGSVAGGGAMTARVFDFAVVK</sequence>
<dbReference type="Proteomes" id="UP000276029">
    <property type="component" value="Unassembled WGS sequence"/>
</dbReference>
<dbReference type="EMBL" id="RBWX01000007">
    <property type="protein sequence ID" value="RKS91660.1"/>
    <property type="molecule type" value="Genomic_DNA"/>
</dbReference>
<keyword evidence="3" id="KW-1185">Reference proteome</keyword>
<proteinExistence type="predicted"/>
<evidence type="ECO:0000313" key="2">
    <source>
        <dbReference type="EMBL" id="RKS91660.1"/>
    </source>
</evidence>
<name>A0ABX9T2Y9_SPHMI</name>
<evidence type="ECO:0000256" key="1">
    <source>
        <dbReference type="SAM" id="SignalP"/>
    </source>
</evidence>
<dbReference type="RefSeq" id="WP_126494733.1">
    <property type="nucleotide sequence ID" value="NZ_AP018711.1"/>
</dbReference>